<dbReference type="OrthoDB" id="9179784at2"/>
<name>A0A1H9TC43_BUTFI</name>
<dbReference type="PANTHER" id="PTHR22916">
    <property type="entry name" value="GLYCOSYLTRANSFERASE"/>
    <property type="match status" value="1"/>
</dbReference>
<dbReference type="SUPFAM" id="SSF53448">
    <property type="entry name" value="Nucleotide-diphospho-sugar transferases"/>
    <property type="match status" value="1"/>
</dbReference>
<dbReference type="Proteomes" id="UP000182584">
    <property type="component" value="Unassembled WGS sequence"/>
</dbReference>
<dbReference type="InterPro" id="IPR001173">
    <property type="entry name" value="Glyco_trans_2-like"/>
</dbReference>
<evidence type="ECO:0000259" key="1">
    <source>
        <dbReference type="Pfam" id="PF00535"/>
    </source>
</evidence>
<keyword evidence="2" id="KW-0808">Transferase</keyword>
<feature type="domain" description="Glycosyltransferase 2-like" evidence="1">
    <location>
        <begin position="65"/>
        <end position="171"/>
    </location>
</feature>
<dbReference type="GO" id="GO:0016758">
    <property type="term" value="F:hexosyltransferase activity"/>
    <property type="evidence" value="ECO:0007669"/>
    <property type="project" value="UniProtKB-ARBA"/>
</dbReference>
<dbReference type="Gene3D" id="3.90.550.10">
    <property type="entry name" value="Spore Coat Polysaccharide Biosynthesis Protein SpsA, Chain A"/>
    <property type="match status" value="1"/>
</dbReference>
<evidence type="ECO:0000313" key="2">
    <source>
        <dbReference type="EMBL" id="SER94731.1"/>
    </source>
</evidence>
<gene>
    <name evidence="2" type="ORF">SAMN04487884_11470</name>
</gene>
<accession>A0A1H9TC43</accession>
<proteinExistence type="predicted"/>
<dbReference type="Pfam" id="PF00535">
    <property type="entry name" value="Glycos_transf_2"/>
    <property type="match status" value="1"/>
</dbReference>
<dbReference type="RefSeq" id="WP_074756538.1">
    <property type="nucleotide sequence ID" value="NZ_FOGJ01000014.1"/>
</dbReference>
<dbReference type="InterPro" id="IPR029044">
    <property type="entry name" value="Nucleotide-diphossugar_trans"/>
</dbReference>
<dbReference type="PANTHER" id="PTHR22916:SF3">
    <property type="entry name" value="UDP-GLCNAC:BETAGAL BETA-1,3-N-ACETYLGLUCOSAMINYLTRANSFERASE-LIKE PROTEIN 1"/>
    <property type="match status" value="1"/>
</dbReference>
<dbReference type="EMBL" id="FOGJ01000014">
    <property type="protein sequence ID" value="SER94731.1"/>
    <property type="molecule type" value="Genomic_DNA"/>
</dbReference>
<dbReference type="AlphaFoldDB" id="A0A1H9TC43"/>
<organism evidence="2 3">
    <name type="scientific">Butyrivibrio fibrisolvens</name>
    <dbReference type="NCBI Taxonomy" id="831"/>
    <lineage>
        <taxon>Bacteria</taxon>
        <taxon>Bacillati</taxon>
        <taxon>Bacillota</taxon>
        <taxon>Clostridia</taxon>
        <taxon>Lachnospirales</taxon>
        <taxon>Lachnospiraceae</taxon>
        <taxon>Butyrivibrio</taxon>
    </lineage>
</organism>
<dbReference type="eggNOG" id="COG0463">
    <property type="taxonomic scope" value="Bacteria"/>
</dbReference>
<reference evidence="2 3" key="1">
    <citation type="submission" date="2016-10" db="EMBL/GenBank/DDBJ databases">
        <authorList>
            <person name="de Groot N.N."/>
        </authorList>
    </citation>
    <scope>NUCLEOTIDE SEQUENCE [LARGE SCALE GENOMIC DNA]</scope>
    <source>
        <strain evidence="2 3">AR40</strain>
    </source>
</reference>
<sequence length="486" mass="55677">MLGSIKKTIAYAKRNGIAAAYYAAKERLEDQKKEYNFIPASDKELSRQKEETKSVWGSDIAPLFSILVPCYNTDSKFFIEMVESVVCQTYPKWELILADASADERLKNLLLDRFKDDNRVIYIHLKSNGGISDNTNEALKAAKGDYVCLLDHDDVITPDALYYFAKEILDEMESSKPDKLSDCPIGLIYSDEDKCDTDMTRFYEPNIKPCYNLDYLLSNNYICHFTSIRADIIQKEMFRKEYDGAQDFDLILRTCLSLSMDDNDRDIRHIDKVLYHWRCHEASTAANPASKKYAYDAGKRAVYDILKAKGINANVSELMHVGFYRVEYPDGIFRARKDIGVIGGKLVDKKGTLVGGIYKEDGSIVYYGLPKGYSGGFTHIAACQQDADAVDLRCMRIRKKLRPLLKEVTGLTYHSNNEMLKQKDTFTDPEDETVLKSKVGHIIIPDNWDDDKIKKESIRFCRAVRHLGYRVVWDPKMVQKKTDIKD</sequence>
<protein>
    <submittedName>
        <fullName evidence="2">Glycosyl transferase family 2</fullName>
    </submittedName>
</protein>
<evidence type="ECO:0000313" key="3">
    <source>
        <dbReference type="Proteomes" id="UP000182584"/>
    </source>
</evidence>